<dbReference type="Proteomes" id="UP001293718">
    <property type="component" value="Unassembled WGS sequence"/>
</dbReference>
<organism evidence="1 2">
    <name type="scientific">Azohydromonas lata</name>
    <dbReference type="NCBI Taxonomy" id="45677"/>
    <lineage>
        <taxon>Bacteria</taxon>
        <taxon>Pseudomonadati</taxon>
        <taxon>Pseudomonadota</taxon>
        <taxon>Betaproteobacteria</taxon>
        <taxon>Burkholderiales</taxon>
        <taxon>Sphaerotilaceae</taxon>
        <taxon>Azohydromonas</taxon>
    </lineage>
</organism>
<evidence type="ECO:0000313" key="2">
    <source>
        <dbReference type="Proteomes" id="UP001293718"/>
    </source>
</evidence>
<keyword evidence="2" id="KW-1185">Reference proteome</keyword>
<dbReference type="InterPro" id="IPR011008">
    <property type="entry name" value="Dimeric_a/b-barrel"/>
</dbReference>
<name>A0ABU5IC99_9BURK</name>
<dbReference type="EMBL" id="JAXOJX010000011">
    <property type="protein sequence ID" value="MDZ5456749.1"/>
    <property type="molecule type" value="Genomic_DNA"/>
</dbReference>
<sequence length="130" mass="14326">MQDDRPAALAADVPLVRLKPSLVVPGASAGADAPWHYIVATDVLPQHEADFNAWYEQEHLPGLAAVPGTVQAARYVRVEGTGPRYHACYDLADRAAFNSPAWLAVRGTPWSSRVRPSFRNTQRTMYQRVA</sequence>
<dbReference type="SUPFAM" id="SSF54909">
    <property type="entry name" value="Dimeric alpha+beta barrel"/>
    <property type="match status" value="1"/>
</dbReference>
<reference evidence="1 2" key="1">
    <citation type="submission" date="2023-11" db="EMBL/GenBank/DDBJ databases">
        <title>Draft genome of Azohydromonas lata strain H1 (DSM1123), a polyhydroxyalkanoate producer.</title>
        <authorList>
            <person name="Traversa D."/>
            <person name="D'Addabbo P."/>
            <person name="Pazzani C."/>
            <person name="Manzari C."/>
            <person name="Chiara M."/>
            <person name="Scrascia M."/>
        </authorList>
    </citation>
    <scope>NUCLEOTIDE SEQUENCE [LARGE SCALE GENOMIC DNA]</scope>
    <source>
        <strain evidence="1 2">H1</strain>
    </source>
</reference>
<accession>A0ABU5IC99</accession>
<protein>
    <submittedName>
        <fullName evidence="1">DUF4286 family protein</fullName>
    </submittedName>
</protein>
<gene>
    <name evidence="1" type="ORF">SM757_09190</name>
</gene>
<proteinExistence type="predicted"/>
<evidence type="ECO:0000313" key="1">
    <source>
        <dbReference type="EMBL" id="MDZ5456749.1"/>
    </source>
</evidence>
<comment type="caution">
    <text evidence="1">The sequence shown here is derived from an EMBL/GenBank/DDBJ whole genome shotgun (WGS) entry which is preliminary data.</text>
</comment>